<evidence type="ECO:0000259" key="1">
    <source>
        <dbReference type="Pfam" id="PF00535"/>
    </source>
</evidence>
<evidence type="ECO:0000313" key="2">
    <source>
        <dbReference type="EMBL" id="QRN54397.1"/>
    </source>
</evidence>
<reference evidence="2 3" key="1">
    <citation type="submission" date="2020-10" db="EMBL/GenBank/DDBJ databases">
        <title>Phylogeny of dyella-like bacteria.</title>
        <authorList>
            <person name="Fu J."/>
        </authorList>
    </citation>
    <scope>NUCLEOTIDE SEQUENCE [LARGE SCALE GENOMIC DNA]</scope>
    <source>
        <strain evidence="2 3">DHOB09</strain>
    </source>
</reference>
<keyword evidence="3" id="KW-1185">Reference proteome</keyword>
<organism evidence="2 3">
    <name type="scientific">Dyella caseinilytica</name>
    <dbReference type="NCBI Taxonomy" id="1849581"/>
    <lineage>
        <taxon>Bacteria</taxon>
        <taxon>Pseudomonadati</taxon>
        <taxon>Pseudomonadota</taxon>
        <taxon>Gammaproteobacteria</taxon>
        <taxon>Lysobacterales</taxon>
        <taxon>Rhodanobacteraceae</taxon>
        <taxon>Dyella</taxon>
    </lineage>
</organism>
<dbReference type="InterPro" id="IPR029044">
    <property type="entry name" value="Nucleotide-diphossugar_trans"/>
</dbReference>
<evidence type="ECO:0000313" key="3">
    <source>
        <dbReference type="Proteomes" id="UP000663181"/>
    </source>
</evidence>
<sequence>MLVQRQVAGLLLNFRDAGRSVACVQSLLVQQVVPVLVWDNSEDGGKSAEEISDHFKGDDRVSVIVSDRNLGFAGGVNRGIDHLRKVCPNAWVLLINNDAKLLQGAVLKLLGALERNLDARVAYPNINHGERILGTGYYQKFLGLLLWQRRRGYFAYPSGCCFLIATERTASPLLDEDFFMYGEDWEFGWRLSRNPGSIAHVDEVLVIHEGAASSRIGSLFYESHMVAAHLILARKLARSIPELWLLLLLRVLILPLRALVRVFRFHSLIPLRALWQGTKIALKLS</sequence>
<dbReference type="EMBL" id="CP064030">
    <property type="protein sequence ID" value="QRN54397.1"/>
    <property type="molecule type" value="Genomic_DNA"/>
</dbReference>
<accession>A0ABX7GVA8</accession>
<feature type="domain" description="Glycosyltransferase 2-like" evidence="1">
    <location>
        <begin position="23"/>
        <end position="160"/>
    </location>
</feature>
<dbReference type="Gene3D" id="3.90.550.10">
    <property type="entry name" value="Spore Coat Polysaccharide Biosynthesis Protein SpsA, Chain A"/>
    <property type="match status" value="1"/>
</dbReference>
<dbReference type="InterPro" id="IPR001173">
    <property type="entry name" value="Glyco_trans_2-like"/>
</dbReference>
<dbReference type="RefSeq" id="WP_188797327.1">
    <property type="nucleotide sequence ID" value="NZ_BMIZ01000001.1"/>
</dbReference>
<dbReference type="PANTHER" id="PTHR43179:SF7">
    <property type="entry name" value="RHAMNOSYLTRANSFERASE WBBL"/>
    <property type="match status" value="1"/>
</dbReference>
<protein>
    <submittedName>
        <fullName evidence="2">Glycosyltransferase</fullName>
    </submittedName>
</protein>
<dbReference type="SUPFAM" id="SSF53448">
    <property type="entry name" value="Nucleotide-diphospho-sugar transferases"/>
    <property type="match status" value="1"/>
</dbReference>
<dbReference type="Proteomes" id="UP000663181">
    <property type="component" value="Chromosome"/>
</dbReference>
<proteinExistence type="predicted"/>
<gene>
    <name evidence="2" type="ORF">ISN74_03165</name>
</gene>
<dbReference type="PANTHER" id="PTHR43179">
    <property type="entry name" value="RHAMNOSYLTRANSFERASE WBBL"/>
    <property type="match status" value="1"/>
</dbReference>
<name>A0ABX7GVA8_9GAMM</name>
<dbReference type="Pfam" id="PF00535">
    <property type="entry name" value="Glycos_transf_2"/>
    <property type="match status" value="1"/>
</dbReference>